<feature type="binding site" evidence="10">
    <location>
        <begin position="14"/>
        <end position="16"/>
    </location>
    <ligand>
        <name>UDP-N-acetyl-alpha-D-glucosamine</name>
        <dbReference type="ChEBI" id="CHEBI:57705"/>
    </ligand>
</feature>
<dbReference type="CDD" id="cd03785">
    <property type="entry name" value="GT28_MurG"/>
    <property type="match status" value="1"/>
</dbReference>
<dbReference type="Pfam" id="PF04101">
    <property type="entry name" value="Glyco_tran_28_C"/>
    <property type="match status" value="1"/>
</dbReference>
<dbReference type="GO" id="GO:0005975">
    <property type="term" value="P:carbohydrate metabolic process"/>
    <property type="evidence" value="ECO:0007669"/>
    <property type="project" value="InterPro"/>
</dbReference>
<dbReference type="EMBL" id="JACIDR010000006">
    <property type="protein sequence ID" value="MBB3974532.1"/>
    <property type="molecule type" value="Genomic_DNA"/>
</dbReference>
<gene>
    <name evidence="10" type="primary">murG</name>
    <name evidence="13" type="ORF">GGR24_003213</name>
</gene>
<evidence type="ECO:0000256" key="10">
    <source>
        <dbReference type="HAMAP-Rule" id="MF_00033"/>
    </source>
</evidence>
<keyword evidence="8 10" id="KW-0131">Cell cycle</keyword>
<evidence type="ECO:0000256" key="6">
    <source>
        <dbReference type="ARBA" id="ARBA00022984"/>
    </source>
</evidence>
<evidence type="ECO:0000256" key="4">
    <source>
        <dbReference type="ARBA" id="ARBA00022679"/>
    </source>
</evidence>
<keyword evidence="5 10" id="KW-0133">Cell shape</keyword>
<dbReference type="UniPathway" id="UPA00219"/>
<feature type="domain" description="Glycosyl transferase family 28 C-terminal" evidence="12">
    <location>
        <begin position="188"/>
        <end position="353"/>
    </location>
</feature>
<dbReference type="NCBIfam" id="TIGR01133">
    <property type="entry name" value="murG"/>
    <property type="match status" value="1"/>
</dbReference>
<dbReference type="Gene3D" id="3.40.50.2000">
    <property type="entry name" value="Glycogen Phosphorylase B"/>
    <property type="match status" value="2"/>
</dbReference>
<keyword evidence="9 10" id="KW-0961">Cell wall biogenesis/degradation</keyword>
<sequence length="377" mass="38692">MSGGAPILLSAGGTGGHLFPAEALAVELERRGAAVDLITDERALAYAAHFPARAVHAAPADTIRGRGAGAYAKLGLTIGRGVLRCLGILRRVRPAAVVGFGGYPTFPPLVAARLLGIPVVLHEQNAVMGRANRMLARLASAIGTGFPRVAQLPAGLMTTHVGNPVRPQVLAAREVSYQPAMEGQPIRLLVFGGSQGARIMSEVVPEAVRLLPSDLRGQLHVTQQARPEDIDGVRKAYAEAGVSAELASFFDDMPARMALAHLVIARAGASTVAELAVIGRPSILVPLPHALDNDQLANANALASAGGSVVTPQDRFTAQSLSDELSVRLVDPEGLAAAAAAAKSVGAPDAAARLADVVLAAANRRLAPHSGAAAPVL</sequence>
<name>A0A7W6D5K1_9HYPH</name>
<comment type="similarity">
    <text evidence="10">Belongs to the glycosyltransferase 28 family. MurG subfamily.</text>
</comment>
<dbReference type="GO" id="GO:0071555">
    <property type="term" value="P:cell wall organization"/>
    <property type="evidence" value="ECO:0007669"/>
    <property type="project" value="UniProtKB-KW"/>
</dbReference>
<comment type="caution">
    <text evidence="10">Lacks conserved residue(s) required for the propagation of feature annotation.</text>
</comment>
<dbReference type="GO" id="GO:0005886">
    <property type="term" value="C:plasma membrane"/>
    <property type="evidence" value="ECO:0007669"/>
    <property type="project" value="UniProtKB-SubCell"/>
</dbReference>
<comment type="pathway">
    <text evidence="10">Cell wall biogenesis; peptidoglycan biosynthesis.</text>
</comment>
<comment type="catalytic activity">
    <reaction evidence="10">
        <text>di-trans,octa-cis-undecaprenyl diphospho-N-acetyl-alpha-D-muramoyl-L-alanyl-D-glutamyl-meso-2,6-diaminopimeloyl-D-alanyl-D-alanine + UDP-N-acetyl-alpha-D-glucosamine = di-trans,octa-cis-undecaprenyl diphospho-[N-acetyl-alpha-D-glucosaminyl-(1-&gt;4)]-N-acetyl-alpha-D-muramoyl-L-alanyl-D-glutamyl-meso-2,6-diaminopimeloyl-D-alanyl-D-alanine + UDP + H(+)</text>
        <dbReference type="Rhea" id="RHEA:31227"/>
        <dbReference type="ChEBI" id="CHEBI:15378"/>
        <dbReference type="ChEBI" id="CHEBI:57705"/>
        <dbReference type="ChEBI" id="CHEBI:58223"/>
        <dbReference type="ChEBI" id="CHEBI:61387"/>
        <dbReference type="ChEBI" id="CHEBI:61388"/>
        <dbReference type="EC" id="2.4.1.227"/>
    </reaction>
</comment>
<dbReference type="RefSeq" id="WP_183396373.1">
    <property type="nucleotide sequence ID" value="NZ_JACIDR010000006.1"/>
</dbReference>
<keyword evidence="2 10" id="KW-0132">Cell division</keyword>
<evidence type="ECO:0000256" key="1">
    <source>
        <dbReference type="ARBA" id="ARBA00022475"/>
    </source>
</evidence>
<dbReference type="GO" id="GO:0009252">
    <property type="term" value="P:peptidoglycan biosynthetic process"/>
    <property type="evidence" value="ECO:0007669"/>
    <property type="project" value="UniProtKB-UniRule"/>
</dbReference>
<dbReference type="GO" id="GO:0008360">
    <property type="term" value="P:regulation of cell shape"/>
    <property type="evidence" value="ECO:0007669"/>
    <property type="project" value="UniProtKB-KW"/>
</dbReference>
<keyword evidence="4 10" id="KW-0808">Transferase</keyword>
<evidence type="ECO:0000256" key="9">
    <source>
        <dbReference type="ARBA" id="ARBA00023316"/>
    </source>
</evidence>
<accession>A0A7W6D5K1</accession>
<dbReference type="PANTHER" id="PTHR21015">
    <property type="entry name" value="UDP-N-ACETYLGLUCOSAMINE--N-ACETYLMURAMYL-(PENTAPEPTIDE) PYROPHOSPHORYL-UNDECAPRENOL N-ACETYLGLUCOSAMINE TRANSFERASE 1"/>
    <property type="match status" value="1"/>
</dbReference>
<dbReference type="GO" id="GO:0050511">
    <property type="term" value="F:undecaprenyldiphospho-muramoylpentapeptide beta-N-acetylglucosaminyltransferase activity"/>
    <property type="evidence" value="ECO:0007669"/>
    <property type="project" value="UniProtKB-UniRule"/>
</dbReference>
<comment type="subcellular location">
    <subcellularLocation>
        <location evidence="10">Cell membrane</location>
        <topology evidence="10">Peripheral membrane protein</topology>
        <orientation evidence="10">Cytoplasmic side</orientation>
    </subcellularLocation>
</comment>
<evidence type="ECO:0000259" key="11">
    <source>
        <dbReference type="Pfam" id="PF03033"/>
    </source>
</evidence>
<keyword evidence="6 10" id="KW-0573">Peptidoglycan synthesis</keyword>
<dbReference type="Proteomes" id="UP000528964">
    <property type="component" value="Unassembled WGS sequence"/>
</dbReference>
<evidence type="ECO:0000256" key="3">
    <source>
        <dbReference type="ARBA" id="ARBA00022676"/>
    </source>
</evidence>
<dbReference type="EC" id="2.4.1.227" evidence="10"/>
<dbReference type="SUPFAM" id="SSF53756">
    <property type="entry name" value="UDP-Glycosyltransferase/glycogen phosphorylase"/>
    <property type="match status" value="1"/>
</dbReference>
<dbReference type="GO" id="GO:0051301">
    <property type="term" value="P:cell division"/>
    <property type="evidence" value="ECO:0007669"/>
    <property type="project" value="UniProtKB-KW"/>
</dbReference>
<proteinExistence type="inferred from homology"/>
<feature type="binding site" evidence="10">
    <location>
        <position position="125"/>
    </location>
    <ligand>
        <name>UDP-N-acetyl-alpha-D-glucosamine</name>
        <dbReference type="ChEBI" id="CHEBI:57705"/>
    </ligand>
</feature>
<evidence type="ECO:0000256" key="5">
    <source>
        <dbReference type="ARBA" id="ARBA00022960"/>
    </source>
</evidence>
<evidence type="ECO:0000313" key="14">
    <source>
        <dbReference type="Proteomes" id="UP000528964"/>
    </source>
</evidence>
<keyword evidence="14" id="KW-1185">Reference proteome</keyword>
<organism evidence="13 14">
    <name type="scientific">Hansschlegelia beijingensis</name>
    <dbReference type="NCBI Taxonomy" id="1133344"/>
    <lineage>
        <taxon>Bacteria</taxon>
        <taxon>Pseudomonadati</taxon>
        <taxon>Pseudomonadota</taxon>
        <taxon>Alphaproteobacteria</taxon>
        <taxon>Hyphomicrobiales</taxon>
        <taxon>Methylopilaceae</taxon>
        <taxon>Hansschlegelia</taxon>
    </lineage>
</organism>
<dbReference type="InterPro" id="IPR004276">
    <property type="entry name" value="GlycoTrans_28_N"/>
</dbReference>
<feature type="binding site" evidence="10">
    <location>
        <position position="295"/>
    </location>
    <ligand>
        <name>UDP-N-acetyl-alpha-D-glucosamine</name>
        <dbReference type="ChEBI" id="CHEBI:57705"/>
    </ligand>
</feature>
<reference evidence="13 14" key="1">
    <citation type="submission" date="2020-08" db="EMBL/GenBank/DDBJ databases">
        <title>Genomic Encyclopedia of Type Strains, Phase IV (KMG-IV): sequencing the most valuable type-strain genomes for metagenomic binning, comparative biology and taxonomic classification.</title>
        <authorList>
            <person name="Goeker M."/>
        </authorList>
    </citation>
    <scope>NUCLEOTIDE SEQUENCE [LARGE SCALE GENOMIC DNA]</scope>
    <source>
        <strain evidence="13 14">DSM 25481</strain>
    </source>
</reference>
<dbReference type="PANTHER" id="PTHR21015:SF22">
    <property type="entry name" value="GLYCOSYLTRANSFERASE"/>
    <property type="match status" value="1"/>
</dbReference>
<dbReference type="AlphaFoldDB" id="A0A7W6D5K1"/>
<keyword evidence="7 10" id="KW-0472">Membrane</keyword>
<protein>
    <recommendedName>
        <fullName evidence="10">UDP-N-acetylglucosamine--N-acetylmuramyl-(pentapeptide) pyrophosphoryl-undecaprenol N-acetylglucosamine transferase</fullName>
        <ecNumber evidence="10">2.4.1.227</ecNumber>
    </recommendedName>
    <alternativeName>
        <fullName evidence="10">Undecaprenyl-PP-MurNAc-pentapeptide-UDPGlcNAc GlcNAc transferase</fullName>
    </alternativeName>
</protein>
<keyword evidence="1 10" id="KW-1003">Cell membrane</keyword>
<feature type="binding site" evidence="10">
    <location>
        <position position="166"/>
    </location>
    <ligand>
        <name>UDP-N-acetyl-alpha-D-glucosamine</name>
        <dbReference type="ChEBI" id="CHEBI:57705"/>
    </ligand>
</feature>
<dbReference type="InterPro" id="IPR007235">
    <property type="entry name" value="Glyco_trans_28_C"/>
</dbReference>
<feature type="domain" description="Glycosyltransferase family 28 N-terminal" evidence="11">
    <location>
        <begin position="7"/>
        <end position="142"/>
    </location>
</feature>
<evidence type="ECO:0000256" key="7">
    <source>
        <dbReference type="ARBA" id="ARBA00023136"/>
    </source>
</evidence>
<evidence type="ECO:0000313" key="13">
    <source>
        <dbReference type="EMBL" id="MBB3974532.1"/>
    </source>
</evidence>
<evidence type="ECO:0000256" key="8">
    <source>
        <dbReference type="ARBA" id="ARBA00023306"/>
    </source>
</evidence>
<dbReference type="InterPro" id="IPR006009">
    <property type="entry name" value="GlcNAc_MurG"/>
</dbReference>
<keyword evidence="3 10" id="KW-0328">Glycosyltransferase</keyword>
<dbReference type="Pfam" id="PF03033">
    <property type="entry name" value="Glyco_transf_28"/>
    <property type="match status" value="1"/>
</dbReference>
<dbReference type="HAMAP" id="MF_00033">
    <property type="entry name" value="MurG"/>
    <property type="match status" value="1"/>
</dbReference>
<comment type="caution">
    <text evidence="13">The sequence shown here is derived from an EMBL/GenBank/DDBJ whole genome shotgun (WGS) entry which is preliminary data.</text>
</comment>
<comment type="function">
    <text evidence="10">Cell wall formation. Catalyzes the transfer of a GlcNAc subunit on undecaprenyl-pyrophosphoryl-MurNAc-pentapeptide (lipid intermediate I) to form undecaprenyl-pyrophosphoryl-MurNAc-(pentapeptide)GlcNAc (lipid intermediate II).</text>
</comment>
<feature type="binding site" evidence="10">
    <location>
        <position position="194"/>
    </location>
    <ligand>
        <name>UDP-N-acetyl-alpha-D-glucosamine</name>
        <dbReference type="ChEBI" id="CHEBI:57705"/>
    </ligand>
</feature>
<evidence type="ECO:0000259" key="12">
    <source>
        <dbReference type="Pfam" id="PF04101"/>
    </source>
</evidence>
<evidence type="ECO:0000256" key="2">
    <source>
        <dbReference type="ARBA" id="ARBA00022618"/>
    </source>
</evidence>